<dbReference type="Proteomes" id="UP000265520">
    <property type="component" value="Unassembled WGS sequence"/>
</dbReference>
<accession>A0A392N695</accession>
<dbReference type="Pfam" id="PF17846">
    <property type="entry name" value="XRN_M"/>
    <property type="match status" value="1"/>
</dbReference>
<keyword evidence="4" id="KW-1185">Reference proteome</keyword>
<name>A0A392N695_9FABA</name>
<sequence length="158" mass="17495">RTVERIKRQKSQARRGDDVGPQVQPESLVPVTQFRGSRLASAPAASPFQQSGPTSVRKGNKEVHERPSKVSRLSSGATVAAAIVEAENSLEIDAQDNKDDLKIKLKGILRDKSDVFNSKGGHEDKIKLGEPGWKERYYEEKFSAQTPEELDAIRKDVV</sequence>
<proteinExistence type="predicted"/>
<organism evidence="3 4">
    <name type="scientific">Trifolium medium</name>
    <dbReference type="NCBI Taxonomy" id="97028"/>
    <lineage>
        <taxon>Eukaryota</taxon>
        <taxon>Viridiplantae</taxon>
        <taxon>Streptophyta</taxon>
        <taxon>Embryophyta</taxon>
        <taxon>Tracheophyta</taxon>
        <taxon>Spermatophyta</taxon>
        <taxon>Magnoliopsida</taxon>
        <taxon>eudicotyledons</taxon>
        <taxon>Gunneridae</taxon>
        <taxon>Pentapetalae</taxon>
        <taxon>rosids</taxon>
        <taxon>fabids</taxon>
        <taxon>Fabales</taxon>
        <taxon>Fabaceae</taxon>
        <taxon>Papilionoideae</taxon>
        <taxon>50 kb inversion clade</taxon>
        <taxon>NPAAA clade</taxon>
        <taxon>Hologalegina</taxon>
        <taxon>IRL clade</taxon>
        <taxon>Trifolieae</taxon>
        <taxon>Trifolium</taxon>
    </lineage>
</organism>
<dbReference type="GO" id="GO:0004534">
    <property type="term" value="F:5'-3' RNA exonuclease activity"/>
    <property type="evidence" value="ECO:0007669"/>
    <property type="project" value="TreeGrafter"/>
</dbReference>
<feature type="non-terminal residue" evidence="3">
    <location>
        <position position="158"/>
    </location>
</feature>
<dbReference type="GO" id="GO:0005634">
    <property type="term" value="C:nucleus"/>
    <property type="evidence" value="ECO:0007669"/>
    <property type="project" value="TreeGrafter"/>
</dbReference>
<reference evidence="3 4" key="1">
    <citation type="journal article" date="2018" name="Front. Plant Sci.">
        <title>Red Clover (Trifolium pratense) and Zigzag Clover (T. medium) - A Picture of Genomic Similarities and Differences.</title>
        <authorList>
            <person name="Dluhosova J."/>
            <person name="Istvanek J."/>
            <person name="Nedelnik J."/>
            <person name="Repkova J."/>
        </authorList>
    </citation>
    <scope>NUCLEOTIDE SEQUENCE [LARGE SCALE GENOMIC DNA]</scope>
    <source>
        <strain evidence="4">cv. 10/8</strain>
        <tissue evidence="3">Leaf</tissue>
    </source>
</reference>
<feature type="compositionally biased region" description="Basic and acidic residues" evidence="1">
    <location>
        <begin position="59"/>
        <end position="68"/>
    </location>
</feature>
<feature type="non-terminal residue" evidence="3">
    <location>
        <position position="1"/>
    </location>
</feature>
<feature type="region of interest" description="Disordered" evidence="1">
    <location>
        <begin position="1"/>
        <end position="76"/>
    </location>
</feature>
<dbReference type="AlphaFoldDB" id="A0A392N695"/>
<protein>
    <submittedName>
        <fullName evidence="3">5'-3' exoribonuclease</fullName>
    </submittedName>
</protein>
<evidence type="ECO:0000313" key="4">
    <source>
        <dbReference type="Proteomes" id="UP000265520"/>
    </source>
</evidence>
<evidence type="ECO:0000313" key="3">
    <source>
        <dbReference type="EMBL" id="MCH95320.1"/>
    </source>
</evidence>
<evidence type="ECO:0000256" key="1">
    <source>
        <dbReference type="SAM" id="MobiDB-lite"/>
    </source>
</evidence>
<comment type="caution">
    <text evidence="3">The sequence shown here is derived from an EMBL/GenBank/DDBJ whole genome shotgun (WGS) entry which is preliminary data.</text>
</comment>
<dbReference type="GO" id="GO:0003723">
    <property type="term" value="F:RNA binding"/>
    <property type="evidence" value="ECO:0007669"/>
    <property type="project" value="TreeGrafter"/>
</dbReference>
<evidence type="ECO:0000259" key="2">
    <source>
        <dbReference type="Pfam" id="PF17846"/>
    </source>
</evidence>
<dbReference type="InterPro" id="IPR027073">
    <property type="entry name" value="5_3_exoribonuclease"/>
</dbReference>
<dbReference type="PANTHER" id="PTHR12341:SF41">
    <property type="entry name" value="5'-3' EXORIBONUCLEASE 2"/>
    <property type="match status" value="1"/>
</dbReference>
<dbReference type="EMBL" id="LXQA010029549">
    <property type="protein sequence ID" value="MCH95320.1"/>
    <property type="molecule type" value="Genomic_DNA"/>
</dbReference>
<feature type="domain" description="Xrn1 helical" evidence="2">
    <location>
        <begin position="69"/>
        <end position="158"/>
    </location>
</feature>
<dbReference type="PANTHER" id="PTHR12341">
    <property type="entry name" value="5'-&gt;3' EXORIBONUCLEASE"/>
    <property type="match status" value="1"/>
</dbReference>
<dbReference type="GO" id="GO:0000956">
    <property type="term" value="P:nuclear-transcribed mRNA catabolic process"/>
    <property type="evidence" value="ECO:0007669"/>
    <property type="project" value="TreeGrafter"/>
</dbReference>
<dbReference type="InterPro" id="IPR041412">
    <property type="entry name" value="Xrn1_helical"/>
</dbReference>